<dbReference type="AlphaFoldDB" id="A0A0M7BBC0"/>
<gene>
    <name evidence="1" type="ORF">JSE7799_02419</name>
</gene>
<name>A0A0M7BBC0_9RHOB</name>
<dbReference type="RefSeq" id="WP_055663849.1">
    <property type="nucleotide sequence ID" value="NZ_CYPR01000161.1"/>
</dbReference>
<sequence length="292" mass="32330">MEIAIHLGAHCTDEDLIVQTLHRDEFLRREAGFTIPAPRRFRPALRHALQEDGDDLLPGASNSLVAELLEGVEGRRLILSYEGFLAARRTAFSQATIYPEAAVRCARLRDLFPGHEVSFLMGIRNPATLIPAVFEASSEEDFVTFIAGLDLSALAWSDTVGAIRETCPDVPLTLWCNEDLPLIWPELLRATAGLPLRGPERLEGEFAILERIMTPEGLTQLRDHLRVNPPKRPIARRRIVSDFLAEHADSAEIAPEIDQPGWGAEVIAGLSENYEADVARLTTRGDISFLAP</sequence>
<reference evidence="1 2" key="1">
    <citation type="submission" date="2015-09" db="EMBL/GenBank/DDBJ databases">
        <authorList>
            <person name="Jackson K.R."/>
            <person name="Lunt B.L."/>
            <person name="Fisher J.N.B."/>
            <person name="Gardner A.V."/>
            <person name="Bailey M.E."/>
            <person name="Deus L.M."/>
            <person name="Earl A.S."/>
            <person name="Gibby P.D."/>
            <person name="Hartmann K.A."/>
            <person name="Liu J.E."/>
            <person name="Manci A.M."/>
            <person name="Nielsen D.A."/>
            <person name="Solomon M.B."/>
            <person name="Breakwell D.P."/>
            <person name="Burnett S.H."/>
            <person name="Grose J.H."/>
        </authorList>
    </citation>
    <scope>NUCLEOTIDE SEQUENCE [LARGE SCALE GENOMIC DNA]</scope>
    <source>
        <strain evidence="1 2">CECT 7799</strain>
    </source>
</reference>
<dbReference type="Proteomes" id="UP000049455">
    <property type="component" value="Unassembled WGS sequence"/>
</dbReference>
<organism evidence="1 2">
    <name type="scientific">Jannaschia seosinensis</name>
    <dbReference type="NCBI Taxonomy" id="313367"/>
    <lineage>
        <taxon>Bacteria</taxon>
        <taxon>Pseudomonadati</taxon>
        <taxon>Pseudomonadota</taxon>
        <taxon>Alphaproteobacteria</taxon>
        <taxon>Rhodobacterales</taxon>
        <taxon>Roseobacteraceae</taxon>
        <taxon>Jannaschia</taxon>
    </lineage>
</organism>
<evidence type="ECO:0000313" key="1">
    <source>
        <dbReference type="EMBL" id="CUH39691.1"/>
    </source>
</evidence>
<accession>A0A0M7BBC0</accession>
<dbReference type="OrthoDB" id="7816979at2"/>
<keyword evidence="2" id="KW-1185">Reference proteome</keyword>
<proteinExistence type="predicted"/>
<dbReference type="STRING" id="313367.JSE7799_02419"/>
<evidence type="ECO:0000313" key="2">
    <source>
        <dbReference type="Proteomes" id="UP000049455"/>
    </source>
</evidence>
<dbReference type="EMBL" id="CYPR01000161">
    <property type="protein sequence ID" value="CUH39691.1"/>
    <property type="molecule type" value="Genomic_DNA"/>
</dbReference>
<protein>
    <submittedName>
        <fullName evidence="1">Uncharacterized protein</fullName>
    </submittedName>
</protein>